<accession>A0A8S9HYV9</accession>
<feature type="region of interest" description="Disordered" evidence="1">
    <location>
        <begin position="104"/>
        <end position="155"/>
    </location>
</feature>
<proteinExistence type="predicted"/>
<organism evidence="2 3">
    <name type="scientific">Brassica cretica</name>
    <name type="common">Mustard</name>
    <dbReference type="NCBI Taxonomy" id="69181"/>
    <lineage>
        <taxon>Eukaryota</taxon>
        <taxon>Viridiplantae</taxon>
        <taxon>Streptophyta</taxon>
        <taxon>Embryophyta</taxon>
        <taxon>Tracheophyta</taxon>
        <taxon>Spermatophyta</taxon>
        <taxon>Magnoliopsida</taxon>
        <taxon>eudicotyledons</taxon>
        <taxon>Gunneridae</taxon>
        <taxon>Pentapetalae</taxon>
        <taxon>rosids</taxon>
        <taxon>malvids</taxon>
        <taxon>Brassicales</taxon>
        <taxon>Brassicaceae</taxon>
        <taxon>Brassiceae</taxon>
        <taxon>Brassica</taxon>
    </lineage>
</organism>
<feature type="compositionally biased region" description="Low complexity" evidence="1">
    <location>
        <begin position="104"/>
        <end position="113"/>
    </location>
</feature>
<reference evidence="2" key="1">
    <citation type="submission" date="2019-12" db="EMBL/GenBank/DDBJ databases">
        <title>Genome sequencing and annotation of Brassica cretica.</title>
        <authorList>
            <person name="Studholme D.J."/>
            <person name="Sarris P.F."/>
        </authorList>
    </citation>
    <scope>NUCLEOTIDE SEQUENCE</scope>
    <source>
        <strain evidence="2">PFS-001/15</strain>
        <tissue evidence="2">Leaf</tissue>
    </source>
</reference>
<evidence type="ECO:0000256" key="1">
    <source>
        <dbReference type="SAM" id="MobiDB-lite"/>
    </source>
</evidence>
<feature type="compositionally biased region" description="Polar residues" evidence="1">
    <location>
        <begin position="118"/>
        <end position="155"/>
    </location>
</feature>
<evidence type="ECO:0000313" key="3">
    <source>
        <dbReference type="Proteomes" id="UP000712281"/>
    </source>
</evidence>
<sequence>MSSIVRSLKGRGQGRGVAVGVAVGVTVGVTVRWESRGRGRSCGGDCGGSRGGGIRLPAYISSCNSWPINLSSGACPAVPEATRKFNGYSHQILQVWNVRKRSSSIDNNTSSSLDSRHPLSTQTPVSSTDTCSPPSTEDTLPSTNIFHPTSIDTSVRTSIDTEPRDMVATLILVRDEKGDLHDKEGHLCNAEGHRIDA</sequence>
<comment type="caution">
    <text evidence="2">The sequence shown here is derived from an EMBL/GenBank/DDBJ whole genome shotgun (WGS) entry which is preliminary data.</text>
</comment>
<evidence type="ECO:0000313" key="2">
    <source>
        <dbReference type="EMBL" id="KAF2559988.1"/>
    </source>
</evidence>
<protein>
    <submittedName>
        <fullName evidence="2">Uncharacterized protein</fullName>
    </submittedName>
</protein>
<gene>
    <name evidence="2" type="ORF">F2Q68_00016490</name>
</gene>
<dbReference type="Proteomes" id="UP000712281">
    <property type="component" value="Unassembled WGS sequence"/>
</dbReference>
<dbReference type="AlphaFoldDB" id="A0A8S9HYV9"/>
<dbReference type="EMBL" id="QGKW02001940">
    <property type="protein sequence ID" value="KAF2559988.1"/>
    <property type="molecule type" value="Genomic_DNA"/>
</dbReference>
<name>A0A8S9HYV9_BRACR</name>